<evidence type="ECO:0000313" key="2">
    <source>
        <dbReference type="Proteomes" id="UP000324222"/>
    </source>
</evidence>
<dbReference type="AlphaFoldDB" id="A0A5B7I6E1"/>
<accession>A0A5B7I6E1</accession>
<dbReference type="Proteomes" id="UP000324222">
    <property type="component" value="Unassembled WGS sequence"/>
</dbReference>
<keyword evidence="2" id="KW-1185">Reference proteome</keyword>
<comment type="caution">
    <text evidence="1">The sequence shown here is derived from an EMBL/GenBank/DDBJ whole genome shotgun (WGS) entry which is preliminary data.</text>
</comment>
<evidence type="ECO:0000313" key="1">
    <source>
        <dbReference type="EMBL" id="MPC80160.1"/>
    </source>
</evidence>
<name>A0A5B7I6E1_PORTR</name>
<sequence length="49" mass="5481">MDCFSASSMPAISHLDGRWYHYFTLLSPPPAPSFQYLLLHSLGTQATHS</sequence>
<protein>
    <submittedName>
        <fullName evidence="1">Uncharacterized protein</fullName>
    </submittedName>
</protein>
<dbReference type="EMBL" id="VSRR010053205">
    <property type="protein sequence ID" value="MPC80160.1"/>
    <property type="molecule type" value="Genomic_DNA"/>
</dbReference>
<reference evidence="1 2" key="1">
    <citation type="submission" date="2019-05" db="EMBL/GenBank/DDBJ databases">
        <title>Another draft genome of Portunus trituberculatus and its Hox gene families provides insights of decapod evolution.</title>
        <authorList>
            <person name="Jeong J.-H."/>
            <person name="Song I."/>
            <person name="Kim S."/>
            <person name="Choi T."/>
            <person name="Kim D."/>
            <person name="Ryu S."/>
            <person name="Kim W."/>
        </authorList>
    </citation>
    <scope>NUCLEOTIDE SEQUENCE [LARGE SCALE GENOMIC DNA]</scope>
    <source>
        <tissue evidence="1">Muscle</tissue>
    </source>
</reference>
<organism evidence="1 2">
    <name type="scientific">Portunus trituberculatus</name>
    <name type="common">Swimming crab</name>
    <name type="synonym">Neptunus trituberculatus</name>
    <dbReference type="NCBI Taxonomy" id="210409"/>
    <lineage>
        <taxon>Eukaryota</taxon>
        <taxon>Metazoa</taxon>
        <taxon>Ecdysozoa</taxon>
        <taxon>Arthropoda</taxon>
        <taxon>Crustacea</taxon>
        <taxon>Multicrustacea</taxon>
        <taxon>Malacostraca</taxon>
        <taxon>Eumalacostraca</taxon>
        <taxon>Eucarida</taxon>
        <taxon>Decapoda</taxon>
        <taxon>Pleocyemata</taxon>
        <taxon>Brachyura</taxon>
        <taxon>Eubrachyura</taxon>
        <taxon>Portunoidea</taxon>
        <taxon>Portunidae</taxon>
        <taxon>Portuninae</taxon>
        <taxon>Portunus</taxon>
    </lineage>
</organism>
<proteinExistence type="predicted"/>
<gene>
    <name evidence="1" type="ORF">E2C01_074729</name>
</gene>